<dbReference type="AlphaFoldDB" id="A0A9D4U934"/>
<proteinExistence type="predicted"/>
<reference evidence="3" key="1">
    <citation type="submission" date="2021-01" db="EMBL/GenBank/DDBJ databases">
        <title>Adiantum capillus-veneris genome.</title>
        <authorList>
            <person name="Fang Y."/>
            <person name="Liao Q."/>
        </authorList>
    </citation>
    <scope>NUCLEOTIDE SEQUENCE</scope>
    <source>
        <strain evidence="3">H3</strain>
        <tissue evidence="3">Leaf</tissue>
    </source>
</reference>
<comment type="caution">
    <text evidence="3">The sequence shown here is derived from an EMBL/GenBank/DDBJ whole genome shotgun (WGS) entry which is preliminary data.</text>
</comment>
<keyword evidence="2" id="KW-0472">Membrane</keyword>
<feature type="transmembrane region" description="Helical" evidence="2">
    <location>
        <begin position="71"/>
        <end position="88"/>
    </location>
</feature>
<keyword evidence="2" id="KW-1133">Transmembrane helix</keyword>
<organism evidence="3 4">
    <name type="scientific">Adiantum capillus-veneris</name>
    <name type="common">Maidenhair fern</name>
    <dbReference type="NCBI Taxonomy" id="13818"/>
    <lineage>
        <taxon>Eukaryota</taxon>
        <taxon>Viridiplantae</taxon>
        <taxon>Streptophyta</taxon>
        <taxon>Embryophyta</taxon>
        <taxon>Tracheophyta</taxon>
        <taxon>Polypodiopsida</taxon>
        <taxon>Polypodiidae</taxon>
        <taxon>Polypodiales</taxon>
        <taxon>Pteridineae</taxon>
        <taxon>Pteridaceae</taxon>
        <taxon>Vittarioideae</taxon>
        <taxon>Adiantum</taxon>
    </lineage>
</organism>
<keyword evidence="2" id="KW-0812">Transmembrane</keyword>
<name>A0A9D4U934_ADICA</name>
<sequence>MSTVIQQCTAGCTCINMVVEAALQAVRWFVDLLLWWPWLSVAMVATPCFYLHMEVDMQRSSCGARHKNGDGLASLTLLLVLLQCMWFTRRYPPPWRASFWCIPCAGSCRSSSSCAPASTTPPSIGPRLGRFPPSRAFSLPPSWPLPRSKASSPPLPDVCEQLALFFCATSVCLPLPSTCCSTFPHHCITPSTYWPSCSPSTFRPACLLSHSICRSARTSTALSPPILCLSFGGNVGASRPAPPRPTAKPGVQSRSCSSAAQPNGSP</sequence>
<keyword evidence="4" id="KW-1185">Reference proteome</keyword>
<evidence type="ECO:0000313" key="4">
    <source>
        <dbReference type="Proteomes" id="UP000886520"/>
    </source>
</evidence>
<evidence type="ECO:0000256" key="2">
    <source>
        <dbReference type="SAM" id="Phobius"/>
    </source>
</evidence>
<evidence type="ECO:0000313" key="3">
    <source>
        <dbReference type="EMBL" id="KAI5063733.1"/>
    </source>
</evidence>
<feature type="region of interest" description="Disordered" evidence="1">
    <location>
        <begin position="238"/>
        <end position="266"/>
    </location>
</feature>
<feature type="compositionally biased region" description="Polar residues" evidence="1">
    <location>
        <begin position="252"/>
        <end position="266"/>
    </location>
</feature>
<gene>
    <name evidence="3" type="ORF">GOP47_0022280</name>
</gene>
<protein>
    <submittedName>
        <fullName evidence="3">Uncharacterized protein</fullName>
    </submittedName>
</protein>
<dbReference type="Proteomes" id="UP000886520">
    <property type="component" value="Chromosome 21"/>
</dbReference>
<accession>A0A9D4U934</accession>
<feature type="transmembrane region" description="Helical" evidence="2">
    <location>
        <begin position="33"/>
        <end position="51"/>
    </location>
</feature>
<evidence type="ECO:0000256" key="1">
    <source>
        <dbReference type="SAM" id="MobiDB-lite"/>
    </source>
</evidence>
<dbReference type="EMBL" id="JABFUD020000021">
    <property type="protein sequence ID" value="KAI5063733.1"/>
    <property type="molecule type" value="Genomic_DNA"/>
</dbReference>